<feature type="transmembrane region" description="Helical" evidence="1">
    <location>
        <begin position="7"/>
        <end position="30"/>
    </location>
</feature>
<reference evidence="2 3" key="2">
    <citation type="journal article" date="2016" name="ISME J.">
        <title>Physiological and genomic characterization of two novel marine thaumarchaeal strains indicates niche differentiation.</title>
        <authorList>
            <person name="Bayer B."/>
            <person name="Vojvoda J."/>
            <person name="Offre P."/>
            <person name="Alves R.J."/>
            <person name="Elisabeth N.H."/>
            <person name="Garcia J.A."/>
            <person name="Volland J.M."/>
            <person name="Srivastava A."/>
            <person name="Schleper C."/>
            <person name="Herndl G.J."/>
        </authorList>
    </citation>
    <scope>NUCLEOTIDE SEQUENCE [LARGE SCALE GENOMIC DNA]</scope>
    <source>
        <strain evidence="2 3">D3C</strain>
    </source>
</reference>
<feature type="transmembrane region" description="Helical" evidence="1">
    <location>
        <begin position="42"/>
        <end position="60"/>
    </location>
</feature>
<protein>
    <submittedName>
        <fullName evidence="2">Uncharacterized protein</fullName>
    </submittedName>
</protein>
<dbReference type="KEGG" id="nid:NPIRD3C_0934"/>
<dbReference type="STRING" id="1582439.NPIRD3C_0934"/>
<keyword evidence="1" id="KW-1133">Transmembrane helix</keyword>
<dbReference type="Proteomes" id="UP000032027">
    <property type="component" value="Chromosome"/>
</dbReference>
<evidence type="ECO:0000256" key="1">
    <source>
        <dbReference type="SAM" id="Phobius"/>
    </source>
</evidence>
<dbReference type="OrthoDB" id="788at2157"/>
<evidence type="ECO:0000313" key="3">
    <source>
        <dbReference type="Proteomes" id="UP000032027"/>
    </source>
</evidence>
<dbReference type="EMBL" id="CP010868">
    <property type="protein sequence ID" value="AJM92146.1"/>
    <property type="molecule type" value="Genomic_DNA"/>
</dbReference>
<evidence type="ECO:0000313" key="2">
    <source>
        <dbReference type="EMBL" id="AJM92146.1"/>
    </source>
</evidence>
<dbReference type="PATRIC" id="fig|1582439.9.peg.964"/>
<name>A0A0C5BV61_9ARCH</name>
<keyword evidence="1" id="KW-0812">Transmembrane</keyword>
<keyword evidence="1" id="KW-0472">Membrane</keyword>
<reference evidence="3" key="1">
    <citation type="submission" date="2015-02" db="EMBL/GenBank/DDBJ databases">
        <title>Characterization of two novel Thaumarchaeota isolated from the Northern Adriatic Sea.</title>
        <authorList>
            <person name="Bayer B."/>
            <person name="Vojvoda J."/>
            <person name="Offre P."/>
            <person name="Srivastava A."/>
            <person name="Elisabeth N."/>
            <person name="Garcia J.A.L."/>
            <person name="Schleper C."/>
            <person name="Herndl G.J."/>
        </authorList>
    </citation>
    <scope>NUCLEOTIDE SEQUENCE [LARGE SCALE GENOMIC DNA]</scope>
    <source>
        <strain evidence="3">D3C</strain>
    </source>
</reference>
<dbReference type="GeneID" id="41600103"/>
<dbReference type="RefSeq" id="WP_148703049.1">
    <property type="nucleotide sequence ID" value="NZ_CP010868.1"/>
</dbReference>
<reference evidence="2 3" key="3">
    <citation type="journal article" date="2019" name="Int. J. Syst. Evol. Microbiol.">
        <title>Nitrosopumilus adriaticus sp. nov. and Nitrosopumilus piranensis sp. nov., two ammonia-oxidizing archaea from the Adriatic Sea and members of the class Nitrososphaeria.</title>
        <authorList>
            <person name="Bayer B."/>
            <person name="Vojvoda J."/>
            <person name="Reinthaler T."/>
            <person name="Reyes C."/>
            <person name="Pinto M."/>
            <person name="Herndl G.J."/>
        </authorList>
    </citation>
    <scope>NUCLEOTIDE SEQUENCE [LARGE SCALE GENOMIC DNA]</scope>
    <source>
        <strain evidence="2 3">D3C</strain>
    </source>
</reference>
<accession>A0A0C5BV61</accession>
<proteinExistence type="predicted"/>
<gene>
    <name evidence="2" type="ORF">NPIRD3C_0934</name>
</gene>
<dbReference type="HOGENOM" id="CLU_2856925_0_0_2"/>
<keyword evidence="3" id="KW-1185">Reference proteome</keyword>
<dbReference type="AlphaFoldDB" id="A0A0C5BV61"/>
<organism evidence="2 3">
    <name type="scientific">Nitrosopumilus piranensis</name>
    <dbReference type="NCBI Taxonomy" id="1582439"/>
    <lineage>
        <taxon>Archaea</taxon>
        <taxon>Nitrososphaerota</taxon>
        <taxon>Nitrososphaeria</taxon>
        <taxon>Nitrosopumilales</taxon>
        <taxon>Nitrosopumilaceae</taxon>
        <taxon>Nitrosopumilus</taxon>
    </lineage>
</organism>
<sequence>MNREKFHWALWIGIGFLIAGGISLGILLSGEGPPKFIEETSAYSYAWIIFGISLALYSIIKRILKSMKNS</sequence>